<dbReference type="Proteomes" id="UP000195139">
    <property type="component" value="Unassembled WGS sequence"/>
</dbReference>
<gene>
    <name evidence="2" type="ORF">A5880_000687</name>
    <name evidence="1" type="ORF">A5880_002790</name>
</gene>
<dbReference type="OrthoDB" id="9763643at2"/>
<proteinExistence type="predicted"/>
<dbReference type="STRING" id="1834181.A5880_000687"/>
<evidence type="ECO:0000313" key="3">
    <source>
        <dbReference type="Proteomes" id="UP000195139"/>
    </source>
</evidence>
<dbReference type="EMBL" id="NGLE01000001">
    <property type="protein sequence ID" value="OTO10004.1"/>
    <property type="molecule type" value="Genomic_DNA"/>
</dbReference>
<evidence type="ECO:0008006" key="4">
    <source>
        <dbReference type="Google" id="ProtNLM"/>
    </source>
</evidence>
<organism evidence="2">
    <name type="scientific">Candidatus Enterococcus mansonii</name>
    <dbReference type="NCBI Taxonomy" id="1834181"/>
    <lineage>
        <taxon>Bacteria</taxon>
        <taxon>Bacillati</taxon>
        <taxon>Bacillota</taxon>
        <taxon>Bacilli</taxon>
        <taxon>Lactobacillales</taxon>
        <taxon>Enterococcaceae</taxon>
        <taxon>Enterococcus</taxon>
    </lineage>
</organism>
<dbReference type="SMART" id="SM00728">
    <property type="entry name" value="ChW"/>
    <property type="match status" value="3"/>
</dbReference>
<dbReference type="EMBL" id="NGLE02000001">
    <property type="protein sequence ID" value="MEI5995200.1"/>
    <property type="molecule type" value="Genomic_DNA"/>
</dbReference>
<evidence type="ECO:0000313" key="1">
    <source>
        <dbReference type="EMBL" id="MEI5995200.1"/>
    </source>
</evidence>
<reference evidence="1 3" key="2">
    <citation type="submission" date="2018-07" db="EMBL/GenBank/DDBJ databases">
        <title>The Genome Sequence of Enterococcus sp. DIV0659b.</title>
        <authorList>
            <consortium name="The Broad Institute Genomics Platform"/>
            <consortium name="The Broad Institute Genomic Center for Infectious Diseases"/>
            <person name="Earl A."/>
            <person name="Manson A."/>
            <person name="Schwartman J."/>
            <person name="Gilmore M."/>
            <person name="Abouelleil A."/>
            <person name="Cao P."/>
            <person name="Chapman S."/>
            <person name="Cusick C."/>
            <person name="Shea T."/>
            <person name="Young S."/>
            <person name="Neafsey D."/>
            <person name="Nusbaum C."/>
            <person name="Birren B."/>
        </authorList>
    </citation>
    <scope>NUCLEOTIDE SEQUENCE [LARGE SCALE GENOMIC DNA]</scope>
    <source>
        <strain evidence="1 3">4G2_DIV0659</strain>
    </source>
</reference>
<protein>
    <recommendedName>
        <fullName evidence="4">Clostridial hydrophobic W</fullName>
    </recommendedName>
</protein>
<dbReference type="AlphaFoldDB" id="A0A242CID4"/>
<sequence length="198" mass="21873">MRKIKVFLTVLFVGLVCVVLSPKVSKAEEFLNQNVSRTAQEQQELLDAIPKGYKLVESSGLERGIHGNLYGKCHVQNYGWSNSLNVERYYLGTTGQALRLEALALAFSNNNASIKYRLHIQNLGWQGWSSNGSVNGTTGRGLRAEAVQISASGLYRVMYRTHIQKKGWTGWSQNGQISGTTGQALRMEAIDIALIALI</sequence>
<dbReference type="RefSeq" id="WP_086329611.1">
    <property type="nucleotide sequence ID" value="NZ_NGLE02000001.1"/>
</dbReference>
<dbReference type="InterPro" id="IPR006637">
    <property type="entry name" value="ChW"/>
</dbReference>
<keyword evidence="3" id="KW-1185">Reference proteome</keyword>
<reference evidence="2" key="1">
    <citation type="submission" date="2017-05" db="EMBL/GenBank/DDBJ databases">
        <title>The Genome Sequence of Enterococcus sp. 4G2_DIV0659.</title>
        <authorList>
            <consortium name="The Broad Institute Genomics Platform"/>
            <consortium name="The Broad Institute Genomic Center for Infectious Diseases"/>
            <person name="Earl A."/>
            <person name="Manson A."/>
            <person name="Schwartman J."/>
            <person name="Gilmore M."/>
            <person name="Abouelleil A."/>
            <person name="Cao P."/>
            <person name="Chapman S."/>
            <person name="Cusick C."/>
            <person name="Shea T."/>
            <person name="Young S."/>
            <person name="Neafsey D."/>
            <person name="Nusbaum C."/>
            <person name="Birren B."/>
        </authorList>
    </citation>
    <scope>NUCLEOTIDE SEQUENCE [LARGE SCALE GENOMIC DNA]</scope>
    <source>
        <strain evidence="2">4G2_DIV0659</strain>
    </source>
</reference>
<name>A0A242CID4_9ENTE</name>
<accession>A0A242CID4</accession>
<evidence type="ECO:0000313" key="2">
    <source>
        <dbReference type="EMBL" id="OTO10004.1"/>
    </source>
</evidence>
<dbReference type="Pfam" id="PF07538">
    <property type="entry name" value="ChW"/>
    <property type="match status" value="3"/>
</dbReference>
<comment type="caution">
    <text evidence="2">The sequence shown here is derived from an EMBL/GenBank/DDBJ whole genome shotgun (WGS) entry which is preliminary data.</text>
</comment>